<dbReference type="PRINTS" id="PR02028">
    <property type="entry name" value="CMYCBINDINGP"/>
</dbReference>
<evidence type="ECO:0000256" key="3">
    <source>
        <dbReference type="ARBA" id="ARBA00023242"/>
    </source>
</evidence>
<organism evidence="6 7">
    <name type="scientific">Oikopleura dioica</name>
    <name type="common">Tunicate</name>
    <dbReference type="NCBI Taxonomy" id="34765"/>
    <lineage>
        <taxon>Eukaryota</taxon>
        <taxon>Metazoa</taxon>
        <taxon>Chordata</taxon>
        <taxon>Tunicata</taxon>
        <taxon>Appendicularia</taxon>
        <taxon>Copelata</taxon>
        <taxon>Oikopleuridae</taxon>
        <taxon>Oikopleura</taxon>
    </lineage>
</organism>
<feature type="compositionally biased region" description="Acidic residues" evidence="5">
    <location>
        <begin position="95"/>
        <end position="118"/>
    </location>
</feature>
<evidence type="ECO:0000256" key="2">
    <source>
        <dbReference type="ARBA" id="ARBA00009389"/>
    </source>
</evidence>
<dbReference type="InterPro" id="IPR026060">
    <property type="entry name" value="AMY1"/>
</dbReference>
<evidence type="ECO:0000256" key="4">
    <source>
        <dbReference type="SAM" id="Coils"/>
    </source>
</evidence>
<feature type="region of interest" description="Disordered" evidence="5">
    <location>
        <begin position="89"/>
        <end position="118"/>
    </location>
</feature>
<dbReference type="PANTHER" id="PTHR13168">
    <property type="entry name" value="ASSOCIATE OF C-MYC AMY-1"/>
    <property type="match status" value="1"/>
</dbReference>
<evidence type="ECO:0000256" key="5">
    <source>
        <dbReference type="SAM" id="MobiDB-lite"/>
    </source>
</evidence>
<evidence type="ECO:0000313" key="6">
    <source>
        <dbReference type="EMBL" id="CAG5081225.1"/>
    </source>
</evidence>
<gene>
    <name evidence="6" type="ORF">OKIOD_LOCUS1374</name>
</gene>
<evidence type="ECO:0000256" key="1">
    <source>
        <dbReference type="ARBA" id="ARBA00004123"/>
    </source>
</evidence>
<dbReference type="Proteomes" id="UP001158576">
    <property type="component" value="Chromosome PAR"/>
</dbReference>
<sequence>MDSEKRATSREEYKNYLRKTGVWDTLNQFLVKLYETHDKPNDAKAFLAQYIHGDQVSLKETHELRAELDALQAQVADLKIRAETAEAIVRKQEGIEDEPEDNEENPAEPEEEPEEPAQ</sequence>
<accession>A0ABN7RQE6</accession>
<comment type="similarity">
    <text evidence="2">Belongs to the AMY1 family.</text>
</comment>
<keyword evidence="7" id="KW-1185">Reference proteome</keyword>
<proteinExistence type="inferred from homology"/>
<feature type="coiled-coil region" evidence="4">
    <location>
        <begin position="61"/>
        <end position="88"/>
    </location>
</feature>
<name>A0ABN7RQE6_OIKDI</name>
<dbReference type="EMBL" id="OU015568">
    <property type="protein sequence ID" value="CAG5081225.1"/>
    <property type="molecule type" value="Genomic_DNA"/>
</dbReference>
<keyword evidence="3" id="KW-0539">Nucleus</keyword>
<dbReference type="PANTHER" id="PTHR13168:SF0">
    <property type="entry name" value="C-MYC-BINDING PROTEIN"/>
    <property type="match status" value="1"/>
</dbReference>
<keyword evidence="4" id="KW-0175">Coiled coil</keyword>
<evidence type="ECO:0000313" key="7">
    <source>
        <dbReference type="Proteomes" id="UP001158576"/>
    </source>
</evidence>
<reference evidence="6 7" key="1">
    <citation type="submission" date="2021-04" db="EMBL/GenBank/DDBJ databases">
        <authorList>
            <person name="Bliznina A."/>
        </authorList>
    </citation>
    <scope>NUCLEOTIDE SEQUENCE [LARGE SCALE GENOMIC DNA]</scope>
</reference>
<comment type="subcellular location">
    <subcellularLocation>
        <location evidence="1">Nucleus</location>
    </subcellularLocation>
</comment>
<protein>
    <submittedName>
        <fullName evidence="6">Oidioi.mRNA.OKI2018_I69.PAR.g9816.t1.cds</fullName>
    </submittedName>
</protein>